<dbReference type="InterPro" id="IPR052723">
    <property type="entry name" value="Acyl-CoA_thioesterase_PaaI"/>
</dbReference>
<keyword evidence="1" id="KW-0378">Hydrolase</keyword>
<protein>
    <submittedName>
        <fullName evidence="4">Uncharacterized domain 1-containing protein</fullName>
    </submittedName>
</protein>
<dbReference type="InterPro" id="IPR006683">
    <property type="entry name" value="Thioestr_dom"/>
</dbReference>
<dbReference type="PANTHER" id="PTHR42856:SF1">
    <property type="entry name" value="ACYL-COENZYME A THIOESTERASE PAAI"/>
    <property type="match status" value="1"/>
</dbReference>
<sequence>MTLEELLTRMPFAEHLDIEVTEADDGYAKGTLSLDDHHSSVPGRSIAHGGVAYALADTVGGAAVISLHYTATPTIDMRIDYLAPARTDLVAEAEVVRDGGSVAVADVTVRDADGRDVATARGTFKTSGAAEETAWGSGAKGSLAEREEE</sequence>
<dbReference type="InterPro" id="IPR029069">
    <property type="entry name" value="HotDog_dom_sf"/>
</dbReference>
<dbReference type="EMBL" id="FNHL01000001">
    <property type="protein sequence ID" value="SDM05527.1"/>
    <property type="molecule type" value="Genomic_DNA"/>
</dbReference>
<gene>
    <name evidence="4" type="ORF">SAMN04487949_0670</name>
</gene>
<dbReference type="Proteomes" id="UP000199451">
    <property type="component" value="Unassembled WGS sequence"/>
</dbReference>
<dbReference type="AlphaFoldDB" id="A0A1G9Q4T4"/>
<dbReference type="RefSeq" id="WP_089694048.1">
    <property type="nucleotide sequence ID" value="NZ_FNHL01000001.1"/>
</dbReference>
<name>A0A1G9Q4T4_9EURY</name>
<dbReference type="InterPro" id="IPR003736">
    <property type="entry name" value="PAAI_dom"/>
</dbReference>
<reference evidence="5" key="1">
    <citation type="submission" date="2016-10" db="EMBL/GenBank/DDBJ databases">
        <authorList>
            <person name="Varghese N."/>
            <person name="Submissions S."/>
        </authorList>
    </citation>
    <scope>NUCLEOTIDE SEQUENCE [LARGE SCALE GENOMIC DNA]</scope>
    <source>
        <strain evidence="5">CGMCC 1.10119</strain>
    </source>
</reference>
<feature type="domain" description="Thioesterase" evidence="3">
    <location>
        <begin position="46"/>
        <end position="117"/>
    </location>
</feature>
<feature type="region of interest" description="Disordered" evidence="2">
    <location>
        <begin position="123"/>
        <end position="149"/>
    </location>
</feature>
<dbReference type="SUPFAM" id="SSF54637">
    <property type="entry name" value="Thioesterase/thiol ester dehydrase-isomerase"/>
    <property type="match status" value="1"/>
</dbReference>
<keyword evidence="5" id="KW-1185">Reference proteome</keyword>
<organism evidence="4 5">
    <name type="scientific">Halogranum gelatinilyticum</name>
    <dbReference type="NCBI Taxonomy" id="660521"/>
    <lineage>
        <taxon>Archaea</taxon>
        <taxon>Methanobacteriati</taxon>
        <taxon>Methanobacteriota</taxon>
        <taxon>Stenosarchaea group</taxon>
        <taxon>Halobacteria</taxon>
        <taxon>Halobacteriales</taxon>
        <taxon>Haloferacaceae</taxon>
    </lineage>
</organism>
<dbReference type="PANTHER" id="PTHR42856">
    <property type="entry name" value="ACYL-COENZYME A THIOESTERASE PAAI"/>
    <property type="match status" value="1"/>
</dbReference>
<accession>A0A1G9Q4T4</accession>
<evidence type="ECO:0000313" key="4">
    <source>
        <dbReference type="EMBL" id="SDM05527.1"/>
    </source>
</evidence>
<proteinExistence type="predicted"/>
<evidence type="ECO:0000313" key="5">
    <source>
        <dbReference type="Proteomes" id="UP000199451"/>
    </source>
</evidence>
<dbReference type="Gene3D" id="3.10.129.10">
    <property type="entry name" value="Hotdog Thioesterase"/>
    <property type="match status" value="1"/>
</dbReference>
<evidence type="ECO:0000259" key="3">
    <source>
        <dbReference type="Pfam" id="PF03061"/>
    </source>
</evidence>
<dbReference type="CDD" id="cd03443">
    <property type="entry name" value="PaaI_thioesterase"/>
    <property type="match status" value="1"/>
</dbReference>
<evidence type="ECO:0000256" key="2">
    <source>
        <dbReference type="SAM" id="MobiDB-lite"/>
    </source>
</evidence>
<dbReference type="GO" id="GO:0016289">
    <property type="term" value="F:acyl-CoA hydrolase activity"/>
    <property type="evidence" value="ECO:0007669"/>
    <property type="project" value="TreeGrafter"/>
</dbReference>
<dbReference type="NCBIfam" id="TIGR00369">
    <property type="entry name" value="unchar_dom_1"/>
    <property type="match status" value="1"/>
</dbReference>
<dbReference type="OrthoDB" id="202256at2157"/>
<dbReference type="STRING" id="660521.SAMN04487949_0670"/>
<dbReference type="Pfam" id="PF03061">
    <property type="entry name" value="4HBT"/>
    <property type="match status" value="1"/>
</dbReference>
<evidence type="ECO:0000256" key="1">
    <source>
        <dbReference type="ARBA" id="ARBA00022801"/>
    </source>
</evidence>